<organism evidence="9 10">
    <name type="scientific">Nocardioides zhouii</name>
    <dbReference type="NCBI Taxonomy" id="1168729"/>
    <lineage>
        <taxon>Bacteria</taxon>
        <taxon>Bacillati</taxon>
        <taxon>Actinomycetota</taxon>
        <taxon>Actinomycetes</taxon>
        <taxon>Propionibacteriales</taxon>
        <taxon>Nocardioidaceae</taxon>
        <taxon>Nocardioides</taxon>
    </lineage>
</organism>
<evidence type="ECO:0000259" key="8">
    <source>
        <dbReference type="PROSITE" id="PS50928"/>
    </source>
</evidence>
<keyword evidence="6 7" id="KW-0472">Membrane</keyword>
<dbReference type="InterPro" id="IPR035906">
    <property type="entry name" value="MetI-like_sf"/>
</dbReference>
<accession>A0A4V1RNF0</accession>
<dbReference type="Pfam" id="PF00528">
    <property type="entry name" value="BPD_transp_1"/>
    <property type="match status" value="1"/>
</dbReference>
<proteinExistence type="inferred from homology"/>
<feature type="domain" description="ABC transmembrane type-1" evidence="8">
    <location>
        <begin position="1"/>
        <end position="177"/>
    </location>
</feature>
<gene>
    <name evidence="9" type="ORF">EUA94_17920</name>
</gene>
<dbReference type="Gene3D" id="1.10.3720.10">
    <property type="entry name" value="MetI-like"/>
    <property type="match status" value="1"/>
</dbReference>
<dbReference type="OrthoDB" id="8906042at2"/>
<dbReference type="GO" id="GO:0055085">
    <property type="term" value="P:transmembrane transport"/>
    <property type="evidence" value="ECO:0007669"/>
    <property type="project" value="InterPro"/>
</dbReference>
<comment type="subcellular location">
    <subcellularLocation>
        <location evidence="1 7">Cell membrane</location>
        <topology evidence="1 7">Multi-pass membrane protein</topology>
    </subcellularLocation>
</comment>
<comment type="caution">
    <text evidence="9">The sequence shown here is derived from an EMBL/GenBank/DDBJ whole genome shotgun (WGS) entry which is preliminary data.</text>
</comment>
<dbReference type="PANTHER" id="PTHR43386:SF25">
    <property type="entry name" value="PEPTIDE ABC TRANSPORTER PERMEASE PROTEIN"/>
    <property type="match status" value="1"/>
</dbReference>
<feature type="transmembrane region" description="Helical" evidence="7">
    <location>
        <begin position="51"/>
        <end position="70"/>
    </location>
</feature>
<evidence type="ECO:0000256" key="6">
    <source>
        <dbReference type="ARBA" id="ARBA00023136"/>
    </source>
</evidence>
<evidence type="ECO:0000256" key="1">
    <source>
        <dbReference type="ARBA" id="ARBA00004651"/>
    </source>
</evidence>
<dbReference type="AlphaFoldDB" id="A0A4V1RNF0"/>
<dbReference type="SUPFAM" id="SSF161098">
    <property type="entry name" value="MetI-like"/>
    <property type="match status" value="1"/>
</dbReference>
<evidence type="ECO:0000256" key="5">
    <source>
        <dbReference type="ARBA" id="ARBA00022989"/>
    </source>
</evidence>
<dbReference type="EMBL" id="SDWV01000022">
    <property type="protein sequence ID" value="RYC05627.1"/>
    <property type="molecule type" value="Genomic_DNA"/>
</dbReference>
<evidence type="ECO:0000256" key="3">
    <source>
        <dbReference type="ARBA" id="ARBA00022475"/>
    </source>
</evidence>
<dbReference type="RefSeq" id="WP_129428262.1">
    <property type="nucleotide sequence ID" value="NZ_SDWV01000022.1"/>
</dbReference>
<feature type="transmembrane region" description="Helical" evidence="7">
    <location>
        <begin position="27"/>
        <end position="45"/>
    </location>
</feature>
<dbReference type="Proteomes" id="UP000291101">
    <property type="component" value="Unassembled WGS sequence"/>
</dbReference>
<evidence type="ECO:0000256" key="7">
    <source>
        <dbReference type="RuleBase" id="RU363032"/>
    </source>
</evidence>
<sequence>MTYVVGMTIGMVAGLSRSILDPIIMRFVDLFLAFPALLLLLVLLTGAGSSAGVLSIGIVLVLFPGVARLVRTATLRVSTTSYVEAAVARGETRLAIMRREVLPNIAQSMLADFGVRFGWAVTLTASVNFLGLGSRPPAANWGLMVAENRTIIAGNVWAVLLPALLLAALTVAVNLLGDAYIKERS</sequence>
<name>A0A4V1RNF0_9ACTN</name>
<dbReference type="PROSITE" id="PS50928">
    <property type="entry name" value="ABC_TM1"/>
    <property type="match status" value="1"/>
</dbReference>
<evidence type="ECO:0000256" key="2">
    <source>
        <dbReference type="ARBA" id="ARBA00022448"/>
    </source>
</evidence>
<dbReference type="InterPro" id="IPR050366">
    <property type="entry name" value="BP-dependent_transpt_permease"/>
</dbReference>
<keyword evidence="3" id="KW-1003">Cell membrane</keyword>
<comment type="similarity">
    <text evidence="7">Belongs to the binding-protein-dependent transport system permease family.</text>
</comment>
<evidence type="ECO:0000256" key="4">
    <source>
        <dbReference type="ARBA" id="ARBA00022692"/>
    </source>
</evidence>
<dbReference type="CDD" id="cd06261">
    <property type="entry name" value="TM_PBP2"/>
    <property type="match status" value="1"/>
</dbReference>
<dbReference type="PANTHER" id="PTHR43386">
    <property type="entry name" value="OLIGOPEPTIDE TRANSPORT SYSTEM PERMEASE PROTEIN APPC"/>
    <property type="match status" value="1"/>
</dbReference>
<keyword evidence="10" id="KW-1185">Reference proteome</keyword>
<reference evidence="9 10" key="1">
    <citation type="submission" date="2019-01" db="EMBL/GenBank/DDBJ databases">
        <title>Novel species of Nocardioides.</title>
        <authorList>
            <person name="Liu Q."/>
            <person name="X Y.-H."/>
        </authorList>
    </citation>
    <scope>NUCLEOTIDE SEQUENCE [LARGE SCALE GENOMIC DNA]</scope>
    <source>
        <strain evidence="9 10">HLT2-9</strain>
    </source>
</reference>
<dbReference type="GO" id="GO:0005886">
    <property type="term" value="C:plasma membrane"/>
    <property type="evidence" value="ECO:0007669"/>
    <property type="project" value="UniProtKB-SubCell"/>
</dbReference>
<keyword evidence="4 7" id="KW-0812">Transmembrane</keyword>
<evidence type="ECO:0000313" key="10">
    <source>
        <dbReference type="Proteomes" id="UP000291101"/>
    </source>
</evidence>
<evidence type="ECO:0000313" key="9">
    <source>
        <dbReference type="EMBL" id="RYC05627.1"/>
    </source>
</evidence>
<dbReference type="InterPro" id="IPR000515">
    <property type="entry name" value="MetI-like"/>
</dbReference>
<protein>
    <submittedName>
        <fullName evidence="9">ABC transporter permease subunit</fullName>
    </submittedName>
</protein>
<feature type="transmembrane region" description="Helical" evidence="7">
    <location>
        <begin position="152"/>
        <end position="176"/>
    </location>
</feature>
<keyword evidence="5 7" id="KW-1133">Transmembrane helix</keyword>
<keyword evidence="2 7" id="KW-0813">Transport</keyword>
<feature type="transmembrane region" description="Helical" evidence="7">
    <location>
        <begin position="113"/>
        <end position="132"/>
    </location>
</feature>